<dbReference type="Proteomes" id="UP000594637">
    <property type="component" value="Chromosome"/>
</dbReference>
<protein>
    <submittedName>
        <fullName evidence="3">Uncharacterized protein</fullName>
    </submittedName>
</protein>
<evidence type="ECO:0000313" key="3">
    <source>
        <dbReference type="EMBL" id="QPL05011.1"/>
    </source>
</evidence>
<gene>
    <name evidence="3" type="ORF">ID810_09720</name>
</gene>
<evidence type="ECO:0000256" key="2">
    <source>
        <dbReference type="SAM" id="Phobius"/>
    </source>
</evidence>
<accession>A0A7T0LJM7</accession>
<proteinExistence type="predicted"/>
<name>A0A7T0LJM7_9ACTO</name>
<feature type="transmembrane region" description="Helical" evidence="2">
    <location>
        <begin position="12"/>
        <end position="32"/>
    </location>
</feature>
<sequence length="506" mass="53301">MLWRVRRGESGAGTVVYAGVVVVVVILVGALATGMTPVGRDIANGVSNEICKIFGGACGGSEQAGSAGQESVDPRRPGECVVSSHKDGVKADAKIGVVKIGPNHDLLTQREQYYDPETGKLKIRYRVVAANALEEATGAGVGTKGELANSGIGADLSLESTRSARIGETWEFDSEEEMNSFVDQYRDYHDRLRMVADPLRAGYALLTGSWPQPPRHAERTSYTLKTGSLANGDAGLRFGKDNEETKEKSVNPNVGLYAKASYDKSLTVTRDHRPDHEGEYSLTTTYEGTIGGGANAVFVGVGGTGSYTGTITYNFKPGPNGLPQLSSVTFNQITSGDLTWTGSNKPLNKVGDKEGTASGEGTLKQSHVTKTTLEVTDANRAVVTQWAAQNLENSAEDYQRGLISPPGMDIPASNVALIPANILDPSAPAPDDPMGQALYEGATSSHTVYDVDSSKFSLSGSVALGVKLGLGYSSSQEDQSVVSSTYLASPSAPGAPRQREANPVCN</sequence>
<reference evidence="3 4" key="1">
    <citation type="submission" date="2020-11" db="EMBL/GenBank/DDBJ databases">
        <title>Actinomyces sp. ZJ750.</title>
        <authorList>
            <person name="Zhou J."/>
        </authorList>
    </citation>
    <scope>NUCLEOTIDE SEQUENCE [LARGE SCALE GENOMIC DNA]</scope>
    <source>
        <strain evidence="3 4">ZJ750</strain>
    </source>
</reference>
<keyword evidence="2" id="KW-0472">Membrane</keyword>
<keyword evidence="4" id="KW-1185">Reference proteome</keyword>
<keyword evidence="2" id="KW-0812">Transmembrane</keyword>
<feature type="region of interest" description="Disordered" evidence="1">
    <location>
        <begin position="475"/>
        <end position="506"/>
    </location>
</feature>
<evidence type="ECO:0000313" key="4">
    <source>
        <dbReference type="Proteomes" id="UP000594637"/>
    </source>
</evidence>
<evidence type="ECO:0000256" key="1">
    <source>
        <dbReference type="SAM" id="MobiDB-lite"/>
    </source>
</evidence>
<feature type="region of interest" description="Disordered" evidence="1">
    <location>
        <begin position="341"/>
        <end position="364"/>
    </location>
</feature>
<organism evidence="3 4">
    <name type="scientific">Actinomyces respiraculi</name>
    <dbReference type="NCBI Taxonomy" id="2744574"/>
    <lineage>
        <taxon>Bacteria</taxon>
        <taxon>Bacillati</taxon>
        <taxon>Actinomycetota</taxon>
        <taxon>Actinomycetes</taxon>
        <taxon>Actinomycetales</taxon>
        <taxon>Actinomycetaceae</taxon>
        <taxon>Actinomyces</taxon>
    </lineage>
</organism>
<dbReference type="KEGG" id="arep:ID810_09720"/>
<dbReference type="RefSeq" id="WP_167202914.1">
    <property type="nucleotide sequence ID" value="NZ_CP063989.1"/>
</dbReference>
<dbReference type="AlphaFoldDB" id="A0A7T0LJM7"/>
<keyword evidence="2" id="KW-1133">Transmembrane helix</keyword>
<dbReference type="EMBL" id="CP063989">
    <property type="protein sequence ID" value="QPL05011.1"/>
    <property type="molecule type" value="Genomic_DNA"/>
</dbReference>
<feature type="compositionally biased region" description="Low complexity" evidence="1">
    <location>
        <begin position="475"/>
        <end position="484"/>
    </location>
</feature>